<dbReference type="AlphaFoldDB" id="A0ABC8RR68"/>
<comment type="caution">
    <text evidence="2">The sequence shown here is derived from an EMBL/GenBank/DDBJ whole genome shotgun (WGS) entry which is preliminary data.</text>
</comment>
<sequence length="87" mass="9969">MAKSNRPWKYNNKKNKTKPVAAATPERTECTTCQGSFPDMTMMEFTHHVINCQQQAKRVAKKTEEAAKEKKENITAEPKGKKTEKKK</sequence>
<feature type="compositionally biased region" description="Basic and acidic residues" evidence="1">
    <location>
        <begin position="62"/>
        <end position="81"/>
    </location>
</feature>
<organism evidence="2 3">
    <name type="scientific">Ilex paraguariensis</name>
    <name type="common">yerba mate</name>
    <dbReference type="NCBI Taxonomy" id="185542"/>
    <lineage>
        <taxon>Eukaryota</taxon>
        <taxon>Viridiplantae</taxon>
        <taxon>Streptophyta</taxon>
        <taxon>Embryophyta</taxon>
        <taxon>Tracheophyta</taxon>
        <taxon>Spermatophyta</taxon>
        <taxon>Magnoliopsida</taxon>
        <taxon>eudicotyledons</taxon>
        <taxon>Gunneridae</taxon>
        <taxon>Pentapetalae</taxon>
        <taxon>asterids</taxon>
        <taxon>campanulids</taxon>
        <taxon>Aquifoliales</taxon>
        <taxon>Aquifoliaceae</taxon>
        <taxon>Ilex</taxon>
    </lineage>
</organism>
<feature type="region of interest" description="Disordered" evidence="1">
    <location>
        <begin position="62"/>
        <end position="87"/>
    </location>
</feature>
<dbReference type="EMBL" id="CAUOFW020001658">
    <property type="protein sequence ID" value="CAK9147203.1"/>
    <property type="molecule type" value="Genomic_DNA"/>
</dbReference>
<protein>
    <recommendedName>
        <fullName evidence="4">Zinc finger protein</fullName>
    </recommendedName>
</protein>
<evidence type="ECO:0000313" key="3">
    <source>
        <dbReference type="Proteomes" id="UP001642360"/>
    </source>
</evidence>
<proteinExistence type="predicted"/>
<evidence type="ECO:0000256" key="1">
    <source>
        <dbReference type="SAM" id="MobiDB-lite"/>
    </source>
</evidence>
<accession>A0ABC8RR68</accession>
<feature type="region of interest" description="Disordered" evidence="1">
    <location>
        <begin position="1"/>
        <end position="25"/>
    </location>
</feature>
<dbReference type="Proteomes" id="UP001642360">
    <property type="component" value="Unassembled WGS sequence"/>
</dbReference>
<reference evidence="2 3" key="1">
    <citation type="submission" date="2024-02" db="EMBL/GenBank/DDBJ databases">
        <authorList>
            <person name="Vignale AGUSTIN F."/>
            <person name="Sosa J E."/>
            <person name="Modenutti C."/>
        </authorList>
    </citation>
    <scope>NUCLEOTIDE SEQUENCE [LARGE SCALE GENOMIC DNA]</scope>
</reference>
<gene>
    <name evidence="2" type="ORF">ILEXP_LOCUS15088</name>
</gene>
<name>A0ABC8RR68_9AQUA</name>
<evidence type="ECO:0008006" key="4">
    <source>
        <dbReference type="Google" id="ProtNLM"/>
    </source>
</evidence>
<evidence type="ECO:0000313" key="2">
    <source>
        <dbReference type="EMBL" id="CAK9147203.1"/>
    </source>
</evidence>
<keyword evidence="3" id="KW-1185">Reference proteome</keyword>